<dbReference type="EMBL" id="FLUP01000001">
    <property type="protein sequence ID" value="SBW07264.1"/>
    <property type="molecule type" value="Genomic_DNA"/>
</dbReference>
<dbReference type="Pfam" id="PF03864">
    <property type="entry name" value="Phage_cap_E"/>
    <property type="match status" value="1"/>
</dbReference>
<reference evidence="1" key="1">
    <citation type="submission" date="2016-04" db="EMBL/GenBank/DDBJ databases">
        <authorList>
            <person name="Evans L.H."/>
            <person name="Alamgir A."/>
            <person name="Owens N."/>
            <person name="Weber N.D."/>
            <person name="Virtaneva K."/>
            <person name="Barbian K."/>
            <person name="Babar A."/>
            <person name="Rosenke K."/>
        </authorList>
    </citation>
    <scope>NUCLEOTIDE SEQUENCE</scope>
    <source>
        <strain evidence="1">92-2</strain>
    </source>
</reference>
<evidence type="ECO:0000313" key="1">
    <source>
        <dbReference type="EMBL" id="SBW07264.1"/>
    </source>
</evidence>
<protein>
    <recommendedName>
        <fullName evidence="2">Phage major capsid protein E</fullName>
    </recommendedName>
</protein>
<organism evidence="1">
    <name type="scientific">uncultured Desulfovibrio sp</name>
    <dbReference type="NCBI Taxonomy" id="167968"/>
    <lineage>
        <taxon>Bacteria</taxon>
        <taxon>Pseudomonadati</taxon>
        <taxon>Thermodesulfobacteriota</taxon>
        <taxon>Desulfovibrionia</taxon>
        <taxon>Desulfovibrionales</taxon>
        <taxon>Desulfovibrionaceae</taxon>
        <taxon>Desulfovibrio</taxon>
        <taxon>environmental samples</taxon>
    </lineage>
</organism>
<evidence type="ECO:0008006" key="2">
    <source>
        <dbReference type="Google" id="ProtNLM"/>
    </source>
</evidence>
<dbReference type="AlphaFoldDB" id="A0A212K6B3"/>
<name>A0A212K6B3_9BACT</name>
<gene>
    <name evidence="1" type="ORF">KM92DES2_12311</name>
</gene>
<dbReference type="RefSeq" id="WP_296936470.1">
    <property type="nucleotide sequence ID" value="NZ_LT598928.1"/>
</dbReference>
<dbReference type="InterPro" id="IPR005564">
    <property type="entry name" value="Major_capsid_GpE"/>
</dbReference>
<dbReference type="Gene3D" id="3.30.1930.10">
    <property type="entry name" value="capsid protein of prophage domain"/>
    <property type="match status" value="1"/>
</dbReference>
<dbReference type="Gene3D" id="3.15.30.10">
    <property type="entry name" value="putative capsid protein of prophage domain like"/>
    <property type="match status" value="1"/>
</dbReference>
<sequence length="331" mass="35713">MLANLKGLFTPQAVAQSLKTLPPVESTVMDTLFKQRPSHPLPMLGISDLKAVVQTVPVVRRDSAGVSLGNESMDTDFFAPLPIKVKVPVSAAELNDLRVMLGNTATLEAWRTRKVQQIRDAVRVTTEAMSSVVMTTGKVSWPVQLPGGRVESYGIDYGAPLSHTLETKLTSTTKLSEVYRLLRAMQQKIRMAGLGGKVEFLCGEDVTAVFLDMAENYKSTVQNAPLSIKLGDGQVMVGSYTIRFMDETYPAPITGEWVPKLGPKVLMAVATDVPGTIWYCAIDSISANNAAVPLHIVPVQRDDDSGFTLLGQAKPLPARPSRGTCLCVAVG</sequence>
<proteinExistence type="predicted"/>
<accession>A0A212K6B3</accession>